<reference evidence="2" key="1">
    <citation type="submission" date="2023-06" db="EMBL/GenBank/DDBJ databases">
        <title>Genome sequence of Nocardioides sp. SOB44.</title>
        <authorList>
            <person name="Zhang G."/>
        </authorList>
    </citation>
    <scope>NUCLEOTIDE SEQUENCE</scope>
    <source>
        <strain evidence="2">SOB44</strain>
    </source>
</reference>
<feature type="non-terminal residue" evidence="2">
    <location>
        <position position="1"/>
    </location>
</feature>
<feature type="compositionally biased region" description="Polar residues" evidence="1">
    <location>
        <begin position="1"/>
        <end position="11"/>
    </location>
</feature>
<feature type="compositionally biased region" description="Basic and acidic residues" evidence="1">
    <location>
        <begin position="13"/>
        <end position="25"/>
    </location>
</feature>
<evidence type="ECO:0000256" key="1">
    <source>
        <dbReference type="SAM" id="MobiDB-lite"/>
    </source>
</evidence>
<comment type="caution">
    <text evidence="2">The sequence shown here is derived from an EMBL/GenBank/DDBJ whole genome shotgun (WGS) entry which is preliminary data.</text>
</comment>
<accession>A0ABT8TWC2</accession>
<keyword evidence="3" id="KW-1185">Reference proteome</keyword>
<dbReference type="EMBL" id="JAULSC010000328">
    <property type="protein sequence ID" value="MDO3398257.1"/>
    <property type="molecule type" value="Genomic_DNA"/>
</dbReference>
<name>A0ABT8TWC2_9ACTN</name>
<proteinExistence type="predicted"/>
<dbReference type="Proteomes" id="UP001168363">
    <property type="component" value="Unassembled WGS sequence"/>
</dbReference>
<sequence>SPNSTISSVSGKRSLERSENGHGDDLLDCSRGLINSDEEDGDNSRKKLSSHSMLDNELETILQHHMIKVKAIQLL</sequence>
<dbReference type="RefSeq" id="WP_302710497.1">
    <property type="nucleotide sequence ID" value="NZ_JAULSC010000328.1"/>
</dbReference>
<protein>
    <submittedName>
        <fullName evidence="2">Uncharacterized protein</fullName>
    </submittedName>
</protein>
<evidence type="ECO:0000313" key="3">
    <source>
        <dbReference type="Proteomes" id="UP001168363"/>
    </source>
</evidence>
<organism evidence="2 3">
    <name type="scientific">Nocardioides cremeus</name>
    <dbReference type="NCBI Taxonomy" id="3058044"/>
    <lineage>
        <taxon>Bacteria</taxon>
        <taxon>Bacillati</taxon>
        <taxon>Actinomycetota</taxon>
        <taxon>Actinomycetes</taxon>
        <taxon>Propionibacteriales</taxon>
        <taxon>Nocardioidaceae</taxon>
        <taxon>Nocardioides</taxon>
    </lineage>
</organism>
<evidence type="ECO:0000313" key="2">
    <source>
        <dbReference type="EMBL" id="MDO3398257.1"/>
    </source>
</evidence>
<gene>
    <name evidence="2" type="ORF">QWJ41_21280</name>
</gene>
<feature type="region of interest" description="Disordered" evidence="1">
    <location>
        <begin position="1"/>
        <end position="51"/>
    </location>
</feature>